<accession>A0A433UAW6</accession>
<comment type="caution">
    <text evidence="3">The sequence shown here is derived from an EMBL/GenBank/DDBJ whole genome shotgun (WGS) entry which is preliminary data.</text>
</comment>
<dbReference type="PANTHER" id="PTHR34415:SF1">
    <property type="entry name" value="INTEGRASE CATALYTIC DOMAIN-CONTAINING PROTEIN"/>
    <property type="match status" value="1"/>
</dbReference>
<dbReference type="AlphaFoldDB" id="A0A433UAW6"/>
<sequence length="695" mass="78170">MAASMNVSCDDIAKLLNLNQADSDEFTALVSEYFGAGDAAVTDSSSDGEDSANDEDTVDDRDEAQNFEPVHQDLAERIVPIHRGNQEVAVNVTERGESPTTSPPPLQATTIPCGCKGTPCHSPFSSQDIEDFRLQYLALERAELDICLLSKISCGIHLESQTRNSKNSAQTERKTQRTDYSLHGHKICRDFFKFIHGIGQDKLTALLKHYKAKGVEARSHKNSKRLPKHALSYEDTRRVVDFILNYAEIQAIHLPGRTAKHWITDIQLLPTSCTKPMVYAEYKAASEELGVRIVKLRTFQHLWRTLVPFVRTMPPASDLCWTCQQGATRLLNTTRDFGEALRELEHHQAMVKQERQHYIDICKTVASQLPADRQLGSHDHCSFQGSNHLSFDFAQQVHYPHNPLQPGPIYFKTPRKCGIFGVNSEGHKRQINYLIDEAHSCGKGANVVISLLHDFLENHSLGETHLYLHADNCAGQNKNSAMVQYLQWRCLTGRHTQIQLSFLLTGHTKFSPDAGFGLLKRKFRRTRVDCLDDIKNVVDSSSEMNSAKLVGAESGPSQVLTYDWSAYLSQFFVKVKQIKSFHHFTMNNSGTLVVKEYNDTGEQQQVLLKKQPGQNTMPPLVITKGLDIKRQWYLFKEIRPFVADHVKDVVAPLPNTPEHPASGSDSESDEEQPPAPKKKKTAQPNPAQRGRGQKQ</sequence>
<dbReference type="OrthoDB" id="5971555at2759"/>
<evidence type="ECO:0000313" key="4">
    <source>
        <dbReference type="Proteomes" id="UP000271974"/>
    </source>
</evidence>
<dbReference type="Pfam" id="PF25273">
    <property type="entry name" value="DUF7869"/>
    <property type="match status" value="1"/>
</dbReference>
<dbReference type="InterPro" id="IPR057191">
    <property type="entry name" value="DUF7869"/>
</dbReference>
<evidence type="ECO:0000259" key="2">
    <source>
        <dbReference type="Pfam" id="PF25273"/>
    </source>
</evidence>
<organism evidence="3 4">
    <name type="scientific">Elysia chlorotica</name>
    <name type="common">Eastern emerald elysia</name>
    <name type="synonym">Sea slug</name>
    <dbReference type="NCBI Taxonomy" id="188477"/>
    <lineage>
        <taxon>Eukaryota</taxon>
        <taxon>Metazoa</taxon>
        <taxon>Spiralia</taxon>
        <taxon>Lophotrochozoa</taxon>
        <taxon>Mollusca</taxon>
        <taxon>Gastropoda</taxon>
        <taxon>Heterobranchia</taxon>
        <taxon>Euthyneura</taxon>
        <taxon>Panpulmonata</taxon>
        <taxon>Sacoglossa</taxon>
        <taxon>Placobranchoidea</taxon>
        <taxon>Plakobranchidae</taxon>
        <taxon>Elysia</taxon>
    </lineage>
</organism>
<protein>
    <recommendedName>
        <fullName evidence="2">DUF7869 domain-containing protein</fullName>
    </recommendedName>
</protein>
<name>A0A433UAW6_ELYCH</name>
<dbReference type="EMBL" id="RQTK01000021">
    <property type="protein sequence ID" value="RUS90967.1"/>
    <property type="molecule type" value="Genomic_DNA"/>
</dbReference>
<dbReference type="PANTHER" id="PTHR34415">
    <property type="entry name" value="INTEGRASE CATALYTIC DOMAIN-CONTAINING PROTEIN"/>
    <property type="match status" value="1"/>
</dbReference>
<feature type="region of interest" description="Disordered" evidence="1">
    <location>
        <begin position="40"/>
        <end position="64"/>
    </location>
</feature>
<feature type="compositionally biased region" description="Acidic residues" evidence="1">
    <location>
        <begin position="46"/>
        <end position="62"/>
    </location>
</feature>
<dbReference type="Proteomes" id="UP000271974">
    <property type="component" value="Unassembled WGS sequence"/>
</dbReference>
<evidence type="ECO:0000256" key="1">
    <source>
        <dbReference type="SAM" id="MobiDB-lite"/>
    </source>
</evidence>
<gene>
    <name evidence="3" type="ORF">EGW08_001271</name>
</gene>
<dbReference type="STRING" id="188477.A0A433UAW6"/>
<reference evidence="3 4" key="1">
    <citation type="submission" date="2019-01" db="EMBL/GenBank/DDBJ databases">
        <title>A draft genome assembly of the solar-powered sea slug Elysia chlorotica.</title>
        <authorList>
            <person name="Cai H."/>
            <person name="Li Q."/>
            <person name="Fang X."/>
            <person name="Li J."/>
            <person name="Curtis N.E."/>
            <person name="Altenburger A."/>
            <person name="Shibata T."/>
            <person name="Feng M."/>
            <person name="Maeda T."/>
            <person name="Schwartz J.A."/>
            <person name="Shigenobu S."/>
            <person name="Lundholm N."/>
            <person name="Nishiyama T."/>
            <person name="Yang H."/>
            <person name="Hasebe M."/>
            <person name="Li S."/>
            <person name="Pierce S.K."/>
            <person name="Wang J."/>
        </authorList>
    </citation>
    <scope>NUCLEOTIDE SEQUENCE [LARGE SCALE GENOMIC DNA]</scope>
    <source>
        <strain evidence="3">EC2010</strain>
        <tissue evidence="3">Whole organism of an adult</tissue>
    </source>
</reference>
<proteinExistence type="predicted"/>
<feature type="region of interest" description="Disordered" evidence="1">
    <location>
        <begin position="652"/>
        <end position="695"/>
    </location>
</feature>
<keyword evidence="4" id="KW-1185">Reference proteome</keyword>
<feature type="domain" description="DUF7869" evidence="2">
    <location>
        <begin position="416"/>
        <end position="595"/>
    </location>
</feature>
<evidence type="ECO:0000313" key="3">
    <source>
        <dbReference type="EMBL" id="RUS90967.1"/>
    </source>
</evidence>